<dbReference type="PANTHER" id="PTHR47268">
    <property type="entry name" value="ACYLPHOSPHATASE"/>
    <property type="match status" value="1"/>
</dbReference>
<dbReference type="Gene3D" id="3.30.70.100">
    <property type="match status" value="1"/>
</dbReference>
<evidence type="ECO:0000256" key="2">
    <source>
        <dbReference type="RuleBase" id="RU000553"/>
    </source>
</evidence>
<dbReference type="SUPFAM" id="SSF54975">
    <property type="entry name" value="Acylphosphatase/BLUF domain-like"/>
    <property type="match status" value="1"/>
</dbReference>
<dbReference type="InterPro" id="IPR017968">
    <property type="entry name" value="Acylphosphatase_CS"/>
</dbReference>
<proteinExistence type="inferred from homology"/>
<evidence type="ECO:0000256" key="1">
    <source>
        <dbReference type="PROSITE-ProRule" id="PRU00520"/>
    </source>
</evidence>
<feature type="active site" evidence="1">
    <location>
        <position position="41"/>
    </location>
</feature>
<dbReference type="Proteomes" id="UP000218615">
    <property type="component" value="Unassembled WGS sequence"/>
</dbReference>
<dbReference type="GO" id="GO:0003998">
    <property type="term" value="F:acylphosphatase activity"/>
    <property type="evidence" value="ECO:0007669"/>
    <property type="project" value="UniProtKB-EC"/>
</dbReference>
<keyword evidence="1 2" id="KW-0378">Hydrolase</keyword>
<protein>
    <recommendedName>
        <fullName evidence="1 2">Acylphosphatase</fullName>
        <ecNumber evidence="1 2">3.6.1.7</ecNumber>
    </recommendedName>
</protein>
<dbReference type="RefSeq" id="WP_257000035.1">
    <property type="nucleotide sequence ID" value="NZ_FZMP01000178.1"/>
</dbReference>
<feature type="domain" description="Acylphosphatase-like" evidence="4">
    <location>
        <begin position="8"/>
        <end position="95"/>
    </location>
</feature>
<feature type="active site" evidence="1">
    <location>
        <position position="23"/>
    </location>
</feature>
<dbReference type="PANTHER" id="PTHR47268:SF4">
    <property type="entry name" value="ACYLPHOSPHATASE"/>
    <property type="match status" value="1"/>
</dbReference>
<reference evidence="6" key="1">
    <citation type="submission" date="2017-06" db="EMBL/GenBank/DDBJ databases">
        <authorList>
            <person name="Cremers G."/>
        </authorList>
    </citation>
    <scope>NUCLEOTIDE SEQUENCE [LARGE SCALE GENOMIC DNA]</scope>
</reference>
<sequence>MGAKMKTRTRIFVSGKVQGVFFRSSTEEKAQETGVTGWVRNLADGRVEAVFEGEQEKVEELVRWCRKGPQYAVVDSVEVIPENYKGEFPGFIIRY</sequence>
<dbReference type="PROSITE" id="PS00151">
    <property type="entry name" value="ACYLPHOSPHATASE_2"/>
    <property type="match status" value="1"/>
</dbReference>
<dbReference type="Pfam" id="PF00708">
    <property type="entry name" value="Acylphosphatase"/>
    <property type="match status" value="1"/>
</dbReference>
<accession>A0A284VQ12</accession>
<gene>
    <name evidence="5" type="primary">acyP</name>
    <name evidence="5" type="ORF">MNV_330039</name>
</gene>
<name>A0A284VQ12_9EURY</name>
<dbReference type="InterPro" id="IPR020456">
    <property type="entry name" value="Acylphosphatase"/>
</dbReference>
<evidence type="ECO:0000256" key="3">
    <source>
        <dbReference type="RuleBase" id="RU004168"/>
    </source>
</evidence>
<evidence type="ECO:0000313" key="5">
    <source>
        <dbReference type="EMBL" id="SNQ61371.1"/>
    </source>
</evidence>
<dbReference type="AlphaFoldDB" id="A0A284VQ12"/>
<comment type="similarity">
    <text evidence="3">Belongs to the acylphosphatase family.</text>
</comment>
<evidence type="ECO:0000259" key="4">
    <source>
        <dbReference type="PROSITE" id="PS51160"/>
    </source>
</evidence>
<dbReference type="PROSITE" id="PS51160">
    <property type="entry name" value="ACYLPHOSPHATASE_3"/>
    <property type="match status" value="1"/>
</dbReference>
<comment type="catalytic activity">
    <reaction evidence="1 2">
        <text>an acyl phosphate + H2O = a carboxylate + phosphate + H(+)</text>
        <dbReference type="Rhea" id="RHEA:14965"/>
        <dbReference type="ChEBI" id="CHEBI:15377"/>
        <dbReference type="ChEBI" id="CHEBI:15378"/>
        <dbReference type="ChEBI" id="CHEBI:29067"/>
        <dbReference type="ChEBI" id="CHEBI:43474"/>
        <dbReference type="ChEBI" id="CHEBI:59918"/>
        <dbReference type="EC" id="3.6.1.7"/>
    </reaction>
</comment>
<organism evidence="5 6">
    <name type="scientific">Candidatus Methanoperedens nitratireducens</name>
    <dbReference type="NCBI Taxonomy" id="1392998"/>
    <lineage>
        <taxon>Archaea</taxon>
        <taxon>Methanobacteriati</taxon>
        <taxon>Methanobacteriota</taxon>
        <taxon>Stenosarchaea group</taxon>
        <taxon>Methanomicrobia</taxon>
        <taxon>Methanosarcinales</taxon>
        <taxon>ANME-2 cluster</taxon>
        <taxon>Candidatus Methanoperedentaceae</taxon>
        <taxon>Candidatus Methanoperedens</taxon>
    </lineage>
</organism>
<dbReference type="InterPro" id="IPR001792">
    <property type="entry name" value="Acylphosphatase-like_dom"/>
</dbReference>
<evidence type="ECO:0000313" key="6">
    <source>
        <dbReference type="Proteomes" id="UP000218615"/>
    </source>
</evidence>
<dbReference type="PROSITE" id="PS00150">
    <property type="entry name" value="ACYLPHOSPHATASE_1"/>
    <property type="match status" value="1"/>
</dbReference>
<dbReference type="InterPro" id="IPR036046">
    <property type="entry name" value="Acylphosphatase-like_dom_sf"/>
</dbReference>
<dbReference type="PRINTS" id="PR00112">
    <property type="entry name" value="ACYLPHPHTASE"/>
</dbReference>
<dbReference type="EMBL" id="FZMP01000178">
    <property type="protein sequence ID" value="SNQ61371.1"/>
    <property type="molecule type" value="Genomic_DNA"/>
</dbReference>
<keyword evidence="6" id="KW-1185">Reference proteome</keyword>
<dbReference type="EC" id="3.6.1.7" evidence="1 2"/>